<dbReference type="InterPro" id="IPR015421">
    <property type="entry name" value="PyrdxlP-dep_Trfase_major"/>
</dbReference>
<dbReference type="GO" id="GO:0030170">
    <property type="term" value="F:pyridoxal phosphate binding"/>
    <property type="evidence" value="ECO:0007669"/>
    <property type="project" value="InterPro"/>
</dbReference>
<organism evidence="6 7">
    <name type="scientific">Mycena maculata</name>
    <dbReference type="NCBI Taxonomy" id="230809"/>
    <lineage>
        <taxon>Eukaryota</taxon>
        <taxon>Fungi</taxon>
        <taxon>Dikarya</taxon>
        <taxon>Basidiomycota</taxon>
        <taxon>Agaricomycotina</taxon>
        <taxon>Agaricomycetes</taxon>
        <taxon>Agaricomycetidae</taxon>
        <taxon>Agaricales</taxon>
        <taxon>Marasmiineae</taxon>
        <taxon>Mycenaceae</taxon>
        <taxon>Mycena</taxon>
    </lineage>
</organism>
<dbReference type="InterPro" id="IPR049373">
    <property type="entry name" value="TyrDC_C"/>
</dbReference>
<evidence type="ECO:0000256" key="2">
    <source>
        <dbReference type="ARBA" id="ARBA00022898"/>
    </source>
</evidence>
<dbReference type="Gene3D" id="3.90.1150.170">
    <property type="match status" value="1"/>
</dbReference>
<name>A0AAD7JVB2_9AGAR</name>
<dbReference type="Proteomes" id="UP001215280">
    <property type="component" value="Unassembled WGS sequence"/>
</dbReference>
<evidence type="ECO:0000313" key="6">
    <source>
        <dbReference type="EMBL" id="KAJ7771065.1"/>
    </source>
</evidence>
<dbReference type="Pfam" id="PF21391">
    <property type="entry name" value="tyr_de_CO2_C"/>
    <property type="match status" value="1"/>
</dbReference>
<keyword evidence="7" id="KW-1185">Reference proteome</keyword>
<feature type="domain" description="L-tyrosine decarboxylase C-terminal" evidence="5">
    <location>
        <begin position="597"/>
        <end position="701"/>
    </location>
</feature>
<accession>A0AAD7JVB2</accession>
<evidence type="ECO:0000313" key="7">
    <source>
        <dbReference type="Proteomes" id="UP001215280"/>
    </source>
</evidence>
<dbReference type="GO" id="GO:0016740">
    <property type="term" value="F:transferase activity"/>
    <property type="evidence" value="ECO:0007669"/>
    <property type="project" value="UniProtKB-KW"/>
</dbReference>
<dbReference type="Gene3D" id="3.40.640.10">
    <property type="entry name" value="Type I PLP-dependent aspartate aminotransferase-like (Major domain)"/>
    <property type="match status" value="2"/>
</dbReference>
<dbReference type="AlphaFoldDB" id="A0AAD7JVB2"/>
<evidence type="ECO:0000259" key="5">
    <source>
        <dbReference type="Pfam" id="PF21391"/>
    </source>
</evidence>
<keyword evidence="6" id="KW-0808">Transferase</keyword>
<comment type="cofactor">
    <cofactor evidence="1 4">
        <name>pyridoxal 5'-phosphate</name>
        <dbReference type="ChEBI" id="CHEBI:597326"/>
    </cofactor>
</comment>
<dbReference type="InterPro" id="IPR015424">
    <property type="entry name" value="PyrdxlP-dep_Trfase"/>
</dbReference>
<keyword evidence="3" id="KW-0456">Lyase</keyword>
<dbReference type="PANTHER" id="PTHR42735">
    <property type="match status" value="1"/>
</dbReference>
<dbReference type="SUPFAM" id="SSF53383">
    <property type="entry name" value="PLP-dependent transferases"/>
    <property type="match status" value="1"/>
</dbReference>
<proteinExistence type="predicted"/>
<protein>
    <submittedName>
        <fullName evidence="6">PLP-dependent transferase</fullName>
    </submittedName>
</protein>
<dbReference type="PANTHER" id="PTHR42735:SF4">
    <property type="entry name" value="PYRIDOXAL PHOSPHATE-DEPENDENT DECARBOXYLASE FAMILY PROTEIN"/>
    <property type="match status" value="1"/>
</dbReference>
<evidence type="ECO:0000256" key="4">
    <source>
        <dbReference type="PIRSR" id="PIRSR602129-50"/>
    </source>
</evidence>
<feature type="modified residue" description="N6-(pyridoxal phosphate)lysine" evidence="4">
    <location>
        <position position="440"/>
    </location>
</feature>
<reference evidence="6" key="1">
    <citation type="submission" date="2023-03" db="EMBL/GenBank/DDBJ databases">
        <title>Massive genome expansion in bonnet fungi (Mycena s.s.) driven by repeated elements and novel gene families across ecological guilds.</title>
        <authorList>
            <consortium name="Lawrence Berkeley National Laboratory"/>
            <person name="Harder C.B."/>
            <person name="Miyauchi S."/>
            <person name="Viragh M."/>
            <person name="Kuo A."/>
            <person name="Thoen E."/>
            <person name="Andreopoulos B."/>
            <person name="Lu D."/>
            <person name="Skrede I."/>
            <person name="Drula E."/>
            <person name="Henrissat B."/>
            <person name="Morin E."/>
            <person name="Kohler A."/>
            <person name="Barry K."/>
            <person name="LaButti K."/>
            <person name="Morin E."/>
            <person name="Salamov A."/>
            <person name="Lipzen A."/>
            <person name="Mereny Z."/>
            <person name="Hegedus B."/>
            <person name="Baldrian P."/>
            <person name="Stursova M."/>
            <person name="Weitz H."/>
            <person name="Taylor A."/>
            <person name="Grigoriev I.V."/>
            <person name="Nagy L.G."/>
            <person name="Martin F."/>
            <person name="Kauserud H."/>
        </authorList>
    </citation>
    <scope>NUCLEOTIDE SEQUENCE</scope>
    <source>
        <strain evidence="6">CBHHK188m</strain>
    </source>
</reference>
<sequence length="1004" mass="111932">MPDRAYSDCVNANLHEAVSAWFLGPQGENADMLKGLFEEAVKLQTQSRLNYFGKEDGAFITSDIKASQTFQQHRDELIQQFTLLTKYLFEYSIPFFSQRYAGHMSFEMGMPGILGWVATVLNNPNNVAFEASPVTTLLEIYAGRDMCQMLGYNENDSDGQPLYWGHIPCDGTIANLESIWVARNLKYYPLSLRDAMKPGKELRYIADTFKIPLPGSFVEPELLANLSVWELLNLPPKTILDIPRRLEVEYGITSTYLTAVLGKYIVQTRGKQAVEQEWGVQTPPRYFISATKHYSWPKGAALTGIGSENMIDLPIDINARVDTKVLRQHLQECLEKQIAVFAVVGIIGSTEEGSVDPLDEILDLRDEFEAKGLCFLVHADAAWGGYFASMIRERSDVPMGRERKEEPSREFVPTATLRESTVRQFHALARADSITIDPHKAGYIPYPAGGLCYRDGRMRYLVTWSAPYLQQGEQGENIGEYGVEGSKPGASAVATFLHHQVVGLHQDGHGALLGEVSWSCRRISAHWAAMSVAKDPFIVVPLNPLRSEPDQDALAEEKEFIRARILGKTNEALVKDEAAMAVLKTLGSDLNINAFCCNFRINGVANTDVEEANYLNNAIFKRLSITTPQTKPESIPMFLSATTFKVADYGVCVKHFKERLQLETESNQDLFVLRNVVMSPFQTAGDFVNKLAGIFQGVLEQEMKHVIARNTIKPQAQSFVLQGYDVNAASGKAFLIYRPYFHNANGRFQAILSAEITDRSGSAGKKVTSDDVLFLTTEQAMNVSDICKEGASFHAAIGTRDATSGAETVVKRVQVSILQVVKNTPLDSRYRDDDYPSSFVPFYLFGANGRFYIDHALVKAPNAQMCAEVTLDLTPPLNAEQYERDLLLSVHRPEAAMQPADEASTRWFASGGSYKVAVYNDTNDATARGPGLLSDIVRGSPLATGTMTISRDVYIDFTNLNKQEFTERPTHRFINFTSRQAHPETKAEWRKLVRGIREEAMSSK</sequence>
<dbReference type="EMBL" id="JARJLG010000022">
    <property type="protein sequence ID" value="KAJ7771065.1"/>
    <property type="molecule type" value="Genomic_DNA"/>
</dbReference>
<dbReference type="InterPro" id="IPR050477">
    <property type="entry name" value="GrpII_AminoAcid_Decarb"/>
</dbReference>
<evidence type="ECO:0000256" key="3">
    <source>
        <dbReference type="ARBA" id="ARBA00023239"/>
    </source>
</evidence>
<dbReference type="GO" id="GO:0016830">
    <property type="term" value="F:carbon-carbon lyase activity"/>
    <property type="evidence" value="ECO:0007669"/>
    <property type="project" value="InterPro"/>
</dbReference>
<dbReference type="Pfam" id="PF00282">
    <property type="entry name" value="Pyridoxal_deC"/>
    <property type="match status" value="1"/>
</dbReference>
<comment type="caution">
    <text evidence="6">The sequence shown here is derived from an EMBL/GenBank/DDBJ whole genome shotgun (WGS) entry which is preliminary data.</text>
</comment>
<keyword evidence="2 4" id="KW-0663">Pyridoxal phosphate</keyword>
<dbReference type="InterPro" id="IPR002129">
    <property type="entry name" value="PyrdxlP-dep_de-COase"/>
</dbReference>
<evidence type="ECO:0000256" key="1">
    <source>
        <dbReference type="ARBA" id="ARBA00001933"/>
    </source>
</evidence>
<dbReference type="GO" id="GO:0019752">
    <property type="term" value="P:carboxylic acid metabolic process"/>
    <property type="evidence" value="ECO:0007669"/>
    <property type="project" value="InterPro"/>
</dbReference>
<gene>
    <name evidence="6" type="ORF">DFH07DRAFT_1001226</name>
</gene>